<accession>A0ABD3MFW7</accession>
<dbReference type="InterPro" id="IPR018962">
    <property type="entry name" value="DUF1995"/>
</dbReference>
<dbReference type="Pfam" id="PF09353">
    <property type="entry name" value="DUF1995"/>
    <property type="match status" value="1"/>
</dbReference>
<gene>
    <name evidence="3" type="ORF">ACHAWU_000749</name>
</gene>
<keyword evidence="4" id="KW-1185">Reference proteome</keyword>
<evidence type="ECO:0000256" key="1">
    <source>
        <dbReference type="SAM" id="MobiDB-lite"/>
    </source>
</evidence>
<protein>
    <recommendedName>
        <fullName evidence="2">DUF1995 domain-containing protein</fullName>
    </recommendedName>
</protein>
<evidence type="ECO:0000259" key="2">
    <source>
        <dbReference type="Pfam" id="PF09353"/>
    </source>
</evidence>
<sequence>MSFAMLATILLDRPSPVFSFPTPSLLSQRLVPSQSSPYSSYSYSSALRLSTDDEVQQLLARARALREEAAVMSGKTIEEMEQEVQHEKKLALERQSAIDKARKEREESNTNKSRRDMQILPVPDNAQAQIQQAASAVERAFADGIVRQTVRFALLVEDEAMTGELNEWPGGAKQMYRESGRPLTESLLKEIRAYAKEESSVADAQDHQGVTSQSNRMPPSVSAKDIWDFDGSAIISAKAAGGSHGDVQAVVFPNTDTKYLKDIESIDKDVGPNRLLLLINPFWKNVESWGFNILAPNAKKRAQEVIFDNGYEVTYAVLRFSARGEDCVALKSYPYDWQLYAFREDPTWFNREVPLWLGSSKEEPSYSQFTELLNSRPEFKMSKNMRQMQRMMGNDDQ</sequence>
<feature type="region of interest" description="Disordered" evidence="1">
    <location>
        <begin position="199"/>
        <end position="221"/>
    </location>
</feature>
<evidence type="ECO:0000313" key="4">
    <source>
        <dbReference type="Proteomes" id="UP001530293"/>
    </source>
</evidence>
<evidence type="ECO:0000313" key="3">
    <source>
        <dbReference type="EMBL" id="KAL3759450.1"/>
    </source>
</evidence>
<dbReference type="PANTHER" id="PTHR35509:SF4">
    <property type="entry name" value="DUF1995 DOMAIN-CONTAINING PROTEIN"/>
    <property type="match status" value="1"/>
</dbReference>
<feature type="compositionally biased region" description="Polar residues" evidence="1">
    <location>
        <begin position="208"/>
        <end position="217"/>
    </location>
</feature>
<reference evidence="3 4" key="1">
    <citation type="submission" date="2024-10" db="EMBL/GenBank/DDBJ databases">
        <title>Updated reference genomes for cyclostephanoid diatoms.</title>
        <authorList>
            <person name="Roberts W.R."/>
            <person name="Alverson A.J."/>
        </authorList>
    </citation>
    <scope>NUCLEOTIDE SEQUENCE [LARGE SCALE GENOMIC DNA]</scope>
    <source>
        <strain evidence="3 4">AJA232-27</strain>
    </source>
</reference>
<dbReference type="EMBL" id="JALLBG020000200">
    <property type="protein sequence ID" value="KAL3759450.1"/>
    <property type="molecule type" value="Genomic_DNA"/>
</dbReference>
<dbReference type="InterPro" id="IPR053021">
    <property type="entry name" value="Chloroplast_ADK"/>
</dbReference>
<comment type="caution">
    <text evidence="3">The sequence shown here is derived from an EMBL/GenBank/DDBJ whole genome shotgun (WGS) entry which is preliminary data.</text>
</comment>
<dbReference type="CDD" id="cd22265">
    <property type="entry name" value="UDM1_RNF168"/>
    <property type="match status" value="1"/>
</dbReference>
<feature type="domain" description="DUF1995" evidence="2">
    <location>
        <begin position="123"/>
        <end position="369"/>
    </location>
</feature>
<dbReference type="AlphaFoldDB" id="A0ABD3MFW7"/>
<proteinExistence type="predicted"/>
<dbReference type="Proteomes" id="UP001530293">
    <property type="component" value="Unassembled WGS sequence"/>
</dbReference>
<organism evidence="3 4">
    <name type="scientific">Discostella pseudostelligera</name>
    <dbReference type="NCBI Taxonomy" id="259834"/>
    <lineage>
        <taxon>Eukaryota</taxon>
        <taxon>Sar</taxon>
        <taxon>Stramenopiles</taxon>
        <taxon>Ochrophyta</taxon>
        <taxon>Bacillariophyta</taxon>
        <taxon>Coscinodiscophyceae</taxon>
        <taxon>Thalassiosirophycidae</taxon>
        <taxon>Stephanodiscales</taxon>
        <taxon>Stephanodiscaceae</taxon>
        <taxon>Discostella</taxon>
    </lineage>
</organism>
<name>A0ABD3MFW7_9STRA</name>
<dbReference type="PANTHER" id="PTHR35509">
    <property type="entry name" value="DOMAIN PROTEIN, PUTATIVE (DUF1995)-RELATED"/>
    <property type="match status" value="1"/>
</dbReference>